<feature type="chain" id="PRO_5034299949" evidence="3">
    <location>
        <begin position="21"/>
        <end position="799"/>
    </location>
</feature>
<keyword evidence="5" id="KW-1185">Reference proteome</keyword>
<reference evidence="4" key="2">
    <citation type="submission" date="2020-05" db="EMBL/GenBank/DDBJ databases">
        <authorList>
            <person name="Kim H.-S."/>
            <person name="Proctor R.H."/>
            <person name="Brown D.W."/>
        </authorList>
    </citation>
    <scope>NUCLEOTIDE SEQUENCE</scope>
    <source>
        <strain evidence="4">NRRL 20472</strain>
    </source>
</reference>
<protein>
    <submittedName>
        <fullName evidence="4">Uncharacterized protein</fullName>
    </submittedName>
</protein>
<reference evidence="4" key="1">
    <citation type="journal article" date="2020" name="BMC Genomics">
        <title>Correction to: Identification and distribution of gene clusters required for synthesis of sphingolipid metabolism inhibitors in diverse species of the filamentous fungus Fusarium.</title>
        <authorList>
            <person name="Kim H.S."/>
            <person name="Lohmar J.M."/>
            <person name="Busman M."/>
            <person name="Brown D.W."/>
            <person name="Naumann T.A."/>
            <person name="Divon H.H."/>
            <person name="Lysoe E."/>
            <person name="Uhlig S."/>
            <person name="Proctor R.H."/>
        </authorList>
    </citation>
    <scope>NUCLEOTIDE SEQUENCE</scope>
    <source>
        <strain evidence="4">NRRL 20472</strain>
    </source>
</reference>
<dbReference type="AlphaFoldDB" id="A0A8H4WVN8"/>
<evidence type="ECO:0000256" key="1">
    <source>
        <dbReference type="SAM" id="MobiDB-lite"/>
    </source>
</evidence>
<organism evidence="4 5">
    <name type="scientific">Fusarium sarcochroum</name>
    <dbReference type="NCBI Taxonomy" id="1208366"/>
    <lineage>
        <taxon>Eukaryota</taxon>
        <taxon>Fungi</taxon>
        <taxon>Dikarya</taxon>
        <taxon>Ascomycota</taxon>
        <taxon>Pezizomycotina</taxon>
        <taxon>Sordariomycetes</taxon>
        <taxon>Hypocreomycetidae</taxon>
        <taxon>Hypocreales</taxon>
        <taxon>Nectriaceae</taxon>
        <taxon>Fusarium</taxon>
        <taxon>Fusarium lateritium species complex</taxon>
    </lineage>
</organism>
<keyword evidence="2" id="KW-0812">Transmembrane</keyword>
<feature type="compositionally biased region" description="Polar residues" evidence="1">
    <location>
        <begin position="373"/>
        <end position="387"/>
    </location>
</feature>
<feature type="compositionally biased region" description="Polar residues" evidence="1">
    <location>
        <begin position="461"/>
        <end position="473"/>
    </location>
</feature>
<feature type="transmembrane region" description="Helical" evidence="2">
    <location>
        <begin position="780"/>
        <end position="798"/>
    </location>
</feature>
<feature type="compositionally biased region" description="Pro residues" evidence="1">
    <location>
        <begin position="299"/>
        <end position="311"/>
    </location>
</feature>
<name>A0A8H4WVN8_9HYPO</name>
<sequence>MRSRLVAGLLLSSFAGCTLSHDTSTPECATACSRDLMHYHGISTVESLCNDMANQRELFLCLAGSCTDDYGPALTYAISTCSHHGATISNLLPVELQHMSLAPQQISPLAPRSDIARFGFESHFILDVDCTAGSDGVLTLSLPESTPSSTSQPTTGGDSPSSPGAGNGDPNVGSSPPAEPNSGPQLGAPAQSGDGQADTSTNAASRGSGDSPSGNDGPQYPGPDPDCDEAGPANGPSKPGSDDQPQPHPAPVPVPAYPPKDDNPLQDGQNGGSPPSPGSGDGKDIGDASSEPGQGNPGQPQPQPVPAPAPPGQNSDSPTPNEGNGVPGQSGPSNPAQEDCENYPPSGPGANTPGNHPTGPSPANPGSLVDCSVFTNNPACINQDQTPNGPPAPAPPALTSSAVPQAPLPKPDPAPNQDDSNCNGEDDASSCPAPNQPPSAKPGSEGNNPAAYTGDSPDAPSANNGNGNTCSDTELSDGCGAPGPSEPQPPSPPQPTPPAIPDECSGEAGNSPCHGVGSDGPGSGSDNSPALPPVNNPTASNTAVPPSNAGSSPPPQGDMNASPNDDTPSCGGALGPCPGDGPTDNGAPPSPANPDTANHPVTSIPSGPPSPPGSPGGQVSVGPEGSPATGSNNNGVSSGQGDLGSQMPENTGAPVQPTSFAPAAPTQPAGSSVQPAEPTTTGNAQEGPHLITPTDGPSMHSSPSQQKAHAAADLARRQESDQDDDNQGVSQPLDQEASVPPNAVSSPSFVRADPPSGLATPEPSFVISSASSRVRMPTRWALTFMSLTFLVASLFMGMV</sequence>
<feature type="compositionally biased region" description="Pro residues" evidence="1">
    <location>
        <begin position="484"/>
        <end position="500"/>
    </location>
</feature>
<feature type="compositionally biased region" description="Low complexity" evidence="1">
    <location>
        <begin position="205"/>
        <end position="218"/>
    </location>
</feature>
<feature type="compositionally biased region" description="Polar residues" evidence="1">
    <location>
        <begin position="536"/>
        <end position="551"/>
    </location>
</feature>
<dbReference type="OrthoDB" id="5421216at2759"/>
<evidence type="ECO:0000313" key="5">
    <source>
        <dbReference type="Proteomes" id="UP000622797"/>
    </source>
</evidence>
<feature type="compositionally biased region" description="Polar residues" evidence="1">
    <location>
        <begin position="668"/>
        <end position="684"/>
    </location>
</feature>
<keyword evidence="2" id="KW-0472">Membrane</keyword>
<evidence type="ECO:0000256" key="2">
    <source>
        <dbReference type="SAM" id="Phobius"/>
    </source>
</evidence>
<proteinExistence type="predicted"/>
<comment type="caution">
    <text evidence="4">The sequence shown here is derived from an EMBL/GenBank/DDBJ whole genome shotgun (WGS) entry which is preliminary data.</text>
</comment>
<evidence type="ECO:0000256" key="3">
    <source>
        <dbReference type="SAM" id="SignalP"/>
    </source>
</evidence>
<feature type="compositionally biased region" description="Low complexity" evidence="1">
    <location>
        <begin position="617"/>
        <end position="639"/>
    </location>
</feature>
<feature type="signal peptide" evidence="3">
    <location>
        <begin position="1"/>
        <end position="20"/>
    </location>
</feature>
<feature type="compositionally biased region" description="Low complexity" evidence="1">
    <location>
        <begin position="139"/>
        <end position="164"/>
    </location>
</feature>
<gene>
    <name evidence="4" type="ORF">FSARC_12714</name>
</gene>
<accession>A0A8H4WVN8</accession>
<feature type="compositionally biased region" description="Polar residues" evidence="1">
    <location>
        <begin position="193"/>
        <end position="204"/>
    </location>
</feature>
<feature type="compositionally biased region" description="Pro residues" evidence="1">
    <location>
        <begin position="246"/>
        <end position="258"/>
    </location>
</feature>
<dbReference type="PROSITE" id="PS51257">
    <property type="entry name" value="PROKAR_LIPOPROTEIN"/>
    <property type="match status" value="1"/>
</dbReference>
<feature type="compositionally biased region" description="Low complexity" evidence="1">
    <location>
        <begin position="737"/>
        <end position="748"/>
    </location>
</feature>
<dbReference type="Proteomes" id="UP000622797">
    <property type="component" value="Unassembled WGS sequence"/>
</dbReference>
<dbReference type="EMBL" id="JABEXW010000892">
    <property type="protein sequence ID" value="KAF4952082.1"/>
    <property type="molecule type" value="Genomic_DNA"/>
</dbReference>
<keyword evidence="2" id="KW-1133">Transmembrane helix</keyword>
<evidence type="ECO:0000313" key="4">
    <source>
        <dbReference type="EMBL" id="KAF4952082.1"/>
    </source>
</evidence>
<keyword evidence="3" id="KW-0732">Signal</keyword>
<feature type="region of interest" description="Disordered" evidence="1">
    <location>
        <begin position="139"/>
        <end position="764"/>
    </location>
</feature>